<evidence type="ECO:0000313" key="2">
    <source>
        <dbReference type="Proteomes" id="UP000286641"/>
    </source>
</evidence>
<accession>A0A3Q7N121</accession>
<dbReference type="GeneID" id="112812653"/>
<feature type="compositionally biased region" description="Basic residues" evidence="1">
    <location>
        <begin position="190"/>
        <end position="200"/>
    </location>
</feature>
<dbReference type="Proteomes" id="UP000286641">
    <property type="component" value="Unplaced"/>
</dbReference>
<reference key="1">
    <citation type="submission" date="2019-01" db="UniProtKB">
        <authorList>
            <consortium name="RefSeq"/>
        </authorList>
    </citation>
    <scope>IDENTIFICATION</scope>
</reference>
<reference evidence="3" key="2">
    <citation type="submission" date="2025-08" db="UniProtKB">
        <authorList>
            <consortium name="RefSeq"/>
        </authorList>
    </citation>
    <scope>IDENTIFICATION</scope>
    <source>
        <tissue evidence="3">Blood</tissue>
    </source>
</reference>
<feature type="compositionally biased region" description="Basic and acidic residues" evidence="1">
    <location>
        <begin position="264"/>
        <end position="274"/>
    </location>
</feature>
<protein>
    <submittedName>
        <fullName evidence="3">POM121-like protein 12</fullName>
    </submittedName>
</protein>
<dbReference type="Pfam" id="PF15229">
    <property type="entry name" value="POM121"/>
    <property type="match status" value="1"/>
</dbReference>
<feature type="compositionally biased region" description="Basic and acidic residues" evidence="1">
    <location>
        <begin position="87"/>
        <end position="102"/>
    </location>
</feature>
<name>A0A3Q7N121_CALUR</name>
<dbReference type="AlphaFoldDB" id="A0A3Q7N121"/>
<dbReference type="RefSeq" id="XP_025713304.1">
    <property type="nucleotide sequence ID" value="XM_025857519.1"/>
</dbReference>
<feature type="region of interest" description="Disordered" evidence="1">
    <location>
        <begin position="13"/>
        <end position="102"/>
    </location>
</feature>
<evidence type="ECO:0000313" key="3">
    <source>
        <dbReference type="RefSeq" id="XP_025713304.1"/>
    </source>
</evidence>
<feature type="region of interest" description="Disordered" evidence="1">
    <location>
        <begin position="243"/>
        <end position="274"/>
    </location>
</feature>
<evidence type="ECO:0000256" key="1">
    <source>
        <dbReference type="SAM" id="MobiDB-lite"/>
    </source>
</evidence>
<organism evidence="2 3">
    <name type="scientific">Callorhinus ursinus</name>
    <name type="common">Northern fur seal</name>
    <dbReference type="NCBI Taxonomy" id="34884"/>
    <lineage>
        <taxon>Eukaryota</taxon>
        <taxon>Metazoa</taxon>
        <taxon>Chordata</taxon>
        <taxon>Craniata</taxon>
        <taxon>Vertebrata</taxon>
        <taxon>Euteleostomi</taxon>
        <taxon>Mammalia</taxon>
        <taxon>Eutheria</taxon>
        <taxon>Laurasiatheria</taxon>
        <taxon>Carnivora</taxon>
        <taxon>Caniformia</taxon>
        <taxon>Pinnipedia</taxon>
        <taxon>Otariidae</taxon>
        <taxon>Callorhinus</taxon>
    </lineage>
</organism>
<proteinExistence type="predicted"/>
<gene>
    <name evidence="3" type="primary">LOC112812653</name>
</gene>
<sequence>MCCPRALIPTVALRPASSASADTWGTCEGRISPSKAPTPPHREHGQLPGQSQGHAATPLLEAPVPAAQASPPPSGPGSEPSHLHPRGALDREPAPPHLDHPRVQRAIVPKAWRRFHSKSPLHTFLGLDFSSNRESFMKQWLGKAQNLLSICNMVTIKITPPERSGSFSRGPPIPEQLDCCAKETRLRARSPCRKRKRIHRPLQFEATPTKRRRPSPGARPSAFKPVWKDGVVPSFVPRPGPLRRGLCSWHPGDGADAHPGPDLLPDHRRVPGLD</sequence>
<dbReference type="RefSeq" id="XP_073758152.1">
    <property type="nucleotide sequence ID" value="XM_073902051.1"/>
</dbReference>
<keyword evidence="2" id="KW-1185">Reference proteome</keyword>
<feature type="region of interest" description="Disordered" evidence="1">
    <location>
        <begin position="190"/>
        <end position="225"/>
    </location>
</feature>
<dbReference type="InParanoid" id="A0A3Q7N121"/>